<dbReference type="Proteomes" id="UP001165145">
    <property type="component" value="Unassembled WGS sequence"/>
</dbReference>
<protein>
    <submittedName>
        <fullName evidence="2">Uncharacterized protein</fullName>
    </submittedName>
</protein>
<evidence type="ECO:0000313" key="4">
    <source>
        <dbReference type="Proteomes" id="UP001165145"/>
    </source>
</evidence>
<reference evidence="1" key="1">
    <citation type="submission" date="2022-06" db="EMBL/GenBank/DDBJ databases">
        <title>Draft genome sequences of Pectobacterium carotovorum subsp. carotovorum str. NBRC12380.</title>
        <authorList>
            <person name="Wakabayashi Y."/>
            <person name="Kojima K."/>
        </authorList>
    </citation>
    <scope>NUCLEOTIDE SEQUENCE</scope>
    <source>
        <strain evidence="1">NBRC 12380</strain>
    </source>
</reference>
<evidence type="ECO:0000313" key="2">
    <source>
        <dbReference type="EMBL" id="GLV68754.1"/>
    </source>
</evidence>
<accession>A0AAI9L0C0</accession>
<name>A0AAI9L0C0_PECCC</name>
<dbReference type="AlphaFoldDB" id="A0AAI9L0C0"/>
<evidence type="ECO:0000313" key="1">
    <source>
        <dbReference type="EMBL" id="GKX46474.1"/>
    </source>
</evidence>
<dbReference type="Proteomes" id="UP001058167">
    <property type="component" value="Unassembled WGS sequence"/>
</dbReference>
<proteinExistence type="predicted"/>
<keyword evidence="3" id="KW-1185">Reference proteome</keyword>
<dbReference type="EMBL" id="BSRL01000002">
    <property type="protein sequence ID" value="GLV68754.1"/>
    <property type="molecule type" value="Genomic_DNA"/>
</dbReference>
<comment type="caution">
    <text evidence="2">The sequence shown here is derived from an EMBL/GenBank/DDBJ whole genome shotgun (WGS) entry which is preliminary data.</text>
</comment>
<organism evidence="2 4">
    <name type="scientific">Pectobacterium carotovorum subsp. carotovorum</name>
    <name type="common">Erwinia carotovora subsp. carotovora</name>
    <dbReference type="NCBI Taxonomy" id="555"/>
    <lineage>
        <taxon>Bacteria</taxon>
        <taxon>Pseudomonadati</taxon>
        <taxon>Pseudomonadota</taxon>
        <taxon>Gammaproteobacteria</taxon>
        <taxon>Enterobacterales</taxon>
        <taxon>Pectobacteriaceae</taxon>
        <taxon>Pectobacterium</taxon>
    </lineage>
</organism>
<sequence>MMKTGVIDAQTIFYQIFYQGHVFSAQSRFFNTYITPSHAALRADDRTGARADLRPSSPL</sequence>
<reference evidence="2" key="2">
    <citation type="submission" date="2023-02" db="EMBL/GenBank/DDBJ databases">
        <title>Pectobacterium carotovorum subsp. carotovorum NBRC 12380.</title>
        <authorList>
            <person name="Ichikawa N."/>
            <person name="Sato H."/>
            <person name="Tonouchi N."/>
        </authorList>
    </citation>
    <scope>NUCLEOTIDE SEQUENCE</scope>
    <source>
        <strain evidence="2">NBRC 12380</strain>
    </source>
</reference>
<evidence type="ECO:0000313" key="3">
    <source>
        <dbReference type="Proteomes" id="UP001058167"/>
    </source>
</evidence>
<dbReference type="EMBL" id="BRLF01000002">
    <property type="protein sequence ID" value="GKX46474.1"/>
    <property type="molecule type" value="Genomic_DNA"/>
</dbReference>
<gene>
    <name evidence="2" type="ORF">Pcaca03_11980</name>
    <name evidence="1" type="ORF">SOASR016_12260</name>
</gene>